<keyword evidence="2" id="KW-1185">Reference proteome</keyword>
<dbReference type="HOGENOM" id="CLU_028895_2_2_1"/>
<dbReference type="GO" id="GO:0003677">
    <property type="term" value="F:DNA binding"/>
    <property type="evidence" value="ECO:0007669"/>
    <property type="project" value="TreeGrafter"/>
</dbReference>
<evidence type="ECO:0000313" key="1">
    <source>
        <dbReference type="EMBL" id="ETW80641.1"/>
    </source>
</evidence>
<dbReference type="RefSeq" id="XP_009547365.1">
    <property type="nucleotide sequence ID" value="XM_009549070.1"/>
</dbReference>
<accession>W4K6E3</accession>
<feature type="non-terminal residue" evidence="1">
    <location>
        <position position="179"/>
    </location>
</feature>
<dbReference type="Proteomes" id="UP000030671">
    <property type="component" value="Unassembled WGS sequence"/>
</dbReference>
<gene>
    <name evidence="1" type="ORF">HETIRDRAFT_247136</name>
</gene>
<dbReference type="OrthoDB" id="5572844at2759"/>
<evidence type="ECO:0000313" key="2">
    <source>
        <dbReference type="Proteomes" id="UP000030671"/>
    </source>
</evidence>
<proteinExistence type="predicted"/>
<protein>
    <recommendedName>
        <fullName evidence="3">Gti1/Pac2 family-domain-containing protein</fullName>
    </recommendedName>
</protein>
<dbReference type="KEGG" id="hir:HETIRDRAFT_247136"/>
<dbReference type="GeneID" id="20669148"/>
<evidence type="ECO:0008006" key="3">
    <source>
        <dbReference type="Google" id="ProtNLM"/>
    </source>
</evidence>
<dbReference type="Pfam" id="PF09729">
    <property type="entry name" value="Gti1_Pac2"/>
    <property type="match status" value="1"/>
</dbReference>
<organism evidence="1 2">
    <name type="scientific">Heterobasidion irregulare (strain TC 32-1)</name>
    <dbReference type="NCBI Taxonomy" id="747525"/>
    <lineage>
        <taxon>Eukaryota</taxon>
        <taxon>Fungi</taxon>
        <taxon>Dikarya</taxon>
        <taxon>Basidiomycota</taxon>
        <taxon>Agaricomycotina</taxon>
        <taxon>Agaricomycetes</taxon>
        <taxon>Russulales</taxon>
        <taxon>Bondarzewiaceae</taxon>
        <taxon>Heterobasidion</taxon>
        <taxon>Heterobasidion annosum species complex</taxon>
    </lineage>
</organism>
<dbReference type="PANTHER" id="PTHR28027:SF2">
    <property type="entry name" value="TRANSCRIPTIONAL REGULATOR MIT1"/>
    <property type="match status" value="1"/>
</dbReference>
<reference evidence="1 2" key="1">
    <citation type="journal article" date="2012" name="New Phytol.">
        <title>Insight into trade-off between wood decay and parasitism from the genome of a fungal forest pathogen.</title>
        <authorList>
            <person name="Olson A."/>
            <person name="Aerts A."/>
            <person name="Asiegbu F."/>
            <person name="Belbahri L."/>
            <person name="Bouzid O."/>
            <person name="Broberg A."/>
            <person name="Canback B."/>
            <person name="Coutinho P.M."/>
            <person name="Cullen D."/>
            <person name="Dalman K."/>
            <person name="Deflorio G."/>
            <person name="van Diepen L.T."/>
            <person name="Dunand C."/>
            <person name="Duplessis S."/>
            <person name="Durling M."/>
            <person name="Gonthier P."/>
            <person name="Grimwood J."/>
            <person name="Fossdal C.G."/>
            <person name="Hansson D."/>
            <person name="Henrissat B."/>
            <person name="Hietala A."/>
            <person name="Himmelstrand K."/>
            <person name="Hoffmeister D."/>
            <person name="Hogberg N."/>
            <person name="James T.Y."/>
            <person name="Karlsson M."/>
            <person name="Kohler A."/>
            <person name="Kues U."/>
            <person name="Lee Y.H."/>
            <person name="Lin Y.C."/>
            <person name="Lind M."/>
            <person name="Lindquist E."/>
            <person name="Lombard V."/>
            <person name="Lucas S."/>
            <person name="Lunden K."/>
            <person name="Morin E."/>
            <person name="Murat C."/>
            <person name="Park J."/>
            <person name="Raffaello T."/>
            <person name="Rouze P."/>
            <person name="Salamov A."/>
            <person name="Schmutz J."/>
            <person name="Solheim H."/>
            <person name="Stahlberg J."/>
            <person name="Velez H."/>
            <person name="de Vries R.P."/>
            <person name="Wiebenga A."/>
            <person name="Woodward S."/>
            <person name="Yakovlev I."/>
            <person name="Garbelotto M."/>
            <person name="Martin F."/>
            <person name="Grigoriev I.V."/>
            <person name="Stenlid J."/>
        </authorList>
    </citation>
    <scope>NUCLEOTIDE SEQUENCE [LARGE SCALE GENOMIC DNA]</scope>
    <source>
        <strain evidence="1 2">TC 32-1</strain>
    </source>
</reference>
<sequence>MQHPTCTDLRVKSISDAQVIFYAVSNGVLPIVSRRLDSEERRCIRSGSVYVWEERGPDAEATGLGIERWTDGIRWGPSRVRDEFLFYHEKDMEKDMDIVGHPLHLPPGSYFGRPRERLVKQTYSVFVETPRGRRKWHLIAYFTQETIDALYTVEDFPDLARLRVPQGRFRSARSAKGRP</sequence>
<dbReference type="eggNOG" id="KOG4476">
    <property type="taxonomic scope" value="Eukaryota"/>
</dbReference>
<dbReference type="InterPro" id="IPR018608">
    <property type="entry name" value="Gti1/Pac2"/>
</dbReference>
<dbReference type="EMBL" id="KI925459">
    <property type="protein sequence ID" value="ETW80641.1"/>
    <property type="molecule type" value="Genomic_DNA"/>
</dbReference>
<dbReference type="AlphaFoldDB" id="W4K6E3"/>
<dbReference type="InParanoid" id="W4K6E3"/>
<dbReference type="PANTHER" id="PTHR28027">
    <property type="entry name" value="TRANSCRIPTIONAL REGULATOR MIT1"/>
    <property type="match status" value="1"/>
</dbReference>
<name>W4K6E3_HETIT</name>